<dbReference type="Proteomes" id="UP000002255">
    <property type="component" value="Chromosome"/>
</dbReference>
<dbReference type="RefSeq" id="WP_012878117.1">
    <property type="nucleotide sequence ID" value="NC_013530.1"/>
</dbReference>
<sequence>MIDFRYHLVSLISVFLALAVGIILGAGPLQGTIGDQLTEQVDTLRAERNDLRDALTASEADADQRLQFIEAAGPALVEGSLQGVQVAVVNLDDVGTDLEEQMADAVEAAGGTVATTAALTAGWTDEEHEGLRDTIAGGMRPRLTALVGDLPEDAPTDELLAAALGVALGGTDTAGTRSDDAMALEQQLVQADLITVEGNVTAPADVVLLLTAASGDSGTGAGSTPAPGGSALDAMVTLARTIQPITPAVVAGPAASGGDVMSAVRNDNDAAARVSTASGLRTPVGRIVLPLALAAHLGGEVGHYGFEAGTTPLPPIVQLPDADADTGSGGDTTPEGSGAEGSEGEGAGTEDAGTGDDATGDPADVEPVGDNVDQGGDG</sequence>
<reference evidence="3 4" key="2">
    <citation type="journal article" date="2010" name="Stand. Genomic Sci.">
        <title>Complete genome sequence of Xylanimonas cellulosilytica type strain (XIL07).</title>
        <authorList>
            <person name="Foster B."/>
            <person name="Pukall R."/>
            <person name="Abt B."/>
            <person name="Nolan M."/>
            <person name="Glavina Del Rio T."/>
            <person name="Chen F."/>
            <person name="Lucas S."/>
            <person name="Tice H."/>
            <person name="Pitluck S."/>
            <person name="Cheng J.-F."/>
            <person name="Chertkov O."/>
            <person name="Brettin T."/>
            <person name="Han C."/>
            <person name="Detter J.C."/>
            <person name="Bruce D."/>
            <person name="Goodwin L."/>
            <person name="Ivanova N."/>
            <person name="Mavromatis K."/>
            <person name="Pati A."/>
            <person name="Mikhailova N."/>
            <person name="Chen A."/>
            <person name="Palaniappan K."/>
            <person name="Land M."/>
            <person name="Hauser L."/>
            <person name="Chang Y.-J."/>
            <person name="Jeffries C.D."/>
            <person name="Chain P."/>
            <person name="Rohde M."/>
            <person name="Goeker M."/>
            <person name="Bristow J."/>
            <person name="Eisen J.A."/>
            <person name="Markowitz V."/>
            <person name="Hugenholtz P."/>
            <person name="Kyrpides N.C."/>
            <person name="Klenk H.-P."/>
            <person name="Lapidus A."/>
        </authorList>
    </citation>
    <scope>NUCLEOTIDE SEQUENCE [LARGE SCALE GENOMIC DNA]</scope>
    <source>
        <strain evidence="4">DSM 15894 / CECT 5975 / LMG 20990 / XIL07</strain>
    </source>
</reference>
<accession>D1BRC0</accession>
<feature type="region of interest" description="Disordered" evidence="2">
    <location>
        <begin position="312"/>
        <end position="378"/>
    </location>
</feature>
<dbReference type="EMBL" id="CP001821">
    <property type="protein sequence ID" value="ACZ30375.1"/>
    <property type="molecule type" value="Genomic_DNA"/>
</dbReference>
<evidence type="ECO:0008006" key="5">
    <source>
        <dbReference type="Google" id="ProtNLM"/>
    </source>
</evidence>
<name>D1BRC0_XYLCX</name>
<evidence type="ECO:0000313" key="4">
    <source>
        <dbReference type="Proteomes" id="UP000002255"/>
    </source>
</evidence>
<dbReference type="GO" id="GO:0055070">
    <property type="term" value="P:copper ion homeostasis"/>
    <property type="evidence" value="ECO:0007669"/>
    <property type="project" value="InterPro"/>
</dbReference>
<dbReference type="HOGENOM" id="CLU_072020_0_1_11"/>
<dbReference type="Pfam" id="PF11382">
    <property type="entry name" value="MctB"/>
    <property type="match status" value="1"/>
</dbReference>
<gene>
    <name evidence="3" type="ordered locus">Xcel_1344</name>
</gene>
<dbReference type="InterPro" id="IPR021522">
    <property type="entry name" value="MctB"/>
</dbReference>
<dbReference type="GO" id="GO:0016020">
    <property type="term" value="C:membrane"/>
    <property type="evidence" value="ECO:0007669"/>
    <property type="project" value="InterPro"/>
</dbReference>
<dbReference type="STRING" id="446471.Xcel_1344"/>
<dbReference type="eggNOG" id="ENOG5032TBA">
    <property type="taxonomic scope" value="Bacteria"/>
</dbReference>
<feature type="compositionally biased region" description="Gly residues" evidence="2">
    <location>
        <begin position="338"/>
        <end position="347"/>
    </location>
</feature>
<keyword evidence="1" id="KW-0175">Coiled coil</keyword>
<reference evidence="4" key="1">
    <citation type="submission" date="2009-11" db="EMBL/GenBank/DDBJ databases">
        <title>The complete chromosome of Xylanimonas cellulosilytica DSM 15894.</title>
        <authorList>
            <consortium name="US DOE Joint Genome Institute (JGI-PGF)"/>
            <person name="Lucas S."/>
            <person name="Copeland A."/>
            <person name="Lapidus A."/>
            <person name="Glavina del Rio T."/>
            <person name="Dalin E."/>
            <person name="Tice H."/>
            <person name="Bruce D."/>
            <person name="Goodwin L."/>
            <person name="Pitluck S."/>
            <person name="Kyrpides N."/>
            <person name="Mavromatis K."/>
            <person name="Ivanova N."/>
            <person name="Mikhailova N."/>
            <person name="Foster B."/>
            <person name="Clum A."/>
            <person name="Brettin T."/>
            <person name="Detter J.C."/>
            <person name="Han C."/>
            <person name="Larimer F."/>
            <person name="Land M."/>
            <person name="Hauser L."/>
            <person name="Markowitz V."/>
            <person name="Cheng J.F."/>
            <person name="Hugenholtz P."/>
            <person name="Woyke T."/>
            <person name="Wu D."/>
            <person name="Gehrich-Schroeter G."/>
            <person name="Schneider S."/>
            <person name="Pukall S.R."/>
            <person name="Klenk H.P."/>
            <person name="Eisen J.A."/>
        </authorList>
    </citation>
    <scope>NUCLEOTIDE SEQUENCE [LARGE SCALE GENOMIC DNA]</scope>
    <source>
        <strain evidence="4">DSM 15894 / CECT 5975 / LMG 20990 / XIL07</strain>
    </source>
</reference>
<dbReference type="KEGG" id="xce:Xcel_1344"/>
<evidence type="ECO:0000256" key="1">
    <source>
        <dbReference type="SAM" id="Coils"/>
    </source>
</evidence>
<organism evidence="3 4">
    <name type="scientific">Xylanimonas cellulosilytica (strain DSM 15894 / JCM 12276 / CECT 5975 / KCTC 9989 / LMG 20990 / NBRC 107835 / XIL07)</name>
    <dbReference type="NCBI Taxonomy" id="446471"/>
    <lineage>
        <taxon>Bacteria</taxon>
        <taxon>Bacillati</taxon>
        <taxon>Actinomycetota</taxon>
        <taxon>Actinomycetes</taxon>
        <taxon>Micrococcales</taxon>
        <taxon>Promicromonosporaceae</taxon>
        <taxon>Xylanimonas</taxon>
    </lineage>
</organism>
<dbReference type="AlphaFoldDB" id="D1BRC0"/>
<feature type="coiled-coil region" evidence="1">
    <location>
        <begin position="34"/>
        <end position="61"/>
    </location>
</feature>
<protein>
    <recommendedName>
        <fullName evidence="5">Copper transport outer membrane protein MctB</fullName>
    </recommendedName>
</protein>
<dbReference type="OrthoDB" id="4350157at2"/>
<proteinExistence type="predicted"/>
<keyword evidence="4" id="KW-1185">Reference proteome</keyword>
<evidence type="ECO:0000313" key="3">
    <source>
        <dbReference type="EMBL" id="ACZ30375.1"/>
    </source>
</evidence>
<feature type="compositionally biased region" description="Low complexity" evidence="2">
    <location>
        <begin position="349"/>
        <end position="362"/>
    </location>
</feature>
<evidence type="ECO:0000256" key="2">
    <source>
        <dbReference type="SAM" id="MobiDB-lite"/>
    </source>
</evidence>